<evidence type="ECO:0000256" key="13">
    <source>
        <dbReference type="ARBA" id="ARBA00071271"/>
    </source>
</evidence>
<dbReference type="GO" id="GO:0046872">
    <property type="term" value="F:metal ion binding"/>
    <property type="evidence" value="ECO:0007669"/>
    <property type="project" value="UniProtKB-KW"/>
</dbReference>
<comment type="similarity">
    <text evidence="12">Belongs to the peptidase M20C family.</text>
</comment>
<keyword evidence="4" id="KW-0479">Metal-binding</keyword>
<keyword evidence="5" id="KW-0378">Hydrolase</keyword>
<evidence type="ECO:0000256" key="8">
    <source>
        <dbReference type="ARBA" id="ARBA00023285"/>
    </source>
</evidence>
<evidence type="ECO:0000259" key="18">
    <source>
        <dbReference type="Pfam" id="PF07687"/>
    </source>
</evidence>
<evidence type="ECO:0000313" key="19">
    <source>
        <dbReference type="EMBL" id="QAT42472.1"/>
    </source>
</evidence>
<dbReference type="Proteomes" id="UP000287601">
    <property type="component" value="Chromosome"/>
</dbReference>
<keyword evidence="7" id="KW-0482">Metalloprotease</keyword>
<proteinExistence type="inferred from homology"/>
<keyword evidence="20" id="KW-1185">Reference proteome</keyword>
<evidence type="ECO:0000256" key="6">
    <source>
        <dbReference type="ARBA" id="ARBA00022833"/>
    </source>
</evidence>
<evidence type="ECO:0000256" key="3">
    <source>
        <dbReference type="ARBA" id="ARBA00022670"/>
    </source>
</evidence>
<evidence type="ECO:0000256" key="12">
    <source>
        <dbReference type="ARBA" id="ARBA00061423"/>
    </source>
</evidence>
<dbReference type="OrthoDB" id="9773892at2"/>
<evidence type="ECO:0000256" key="14">
    <source>
        <dbReference type="ARBA" id="ARBA00075285"/>
    </source>
</evidence>
<dbReference type="Pfam" id="PF01546">
    <property type="entry name" value="Peptidase_M20"/>
    <property type="match status" value="1"/>
</dbReference>
<evidence type="ECO:0000256" key="9">
    <source>
        <dbReference type="ARBA" id="ARBA00036421"/>
    </source>
</evidence>
<feature type="domain" description="Peptidase M20 dimerisation" evidence="18">
    <location>
        <begin position="207"/>
        <end position="291"/>
    </location>
</feature>
<evidence type="ECO:0000256" key="4">
    <source>
        <dbReference type="ARBA" id="ARBA00022723"/>
    </source>
</evidence>
<dbReference type="Gene3D" id="3.40.630.10">
    <property type="entry name" value="Zn peptidases"/>
    <property type="match status" value="2"/>
</dbReference>
<evidence type="ECO:0000256" key="11">
    <source>
        <dbReference type="ARBA" id="ARBA00044252"/>
    </source>
</evidence>
<organism evidence="19 20">
    <name type="scientific">Aminipila luticellarii</name>
    <dbReference type="NCBI Taxonomy" id="2507160"/>
    <lineage>
        <taxon>Bacteria</taxon>
        <taxon>Bacillati</taxon>
        <taxon>Bacillota</taxon>
        <taxon>Clostridia</taxon>
        <taxon>Peptostreptococcales</taxon>
        <taxon>Anaerovoracaceae</taxon>
        <taxon>Aminipila</taxon>
    </lineage>
</organism>
<dbReference type="InterPro" id="IPR001160">
    <property type="entry name" value="Peptidase_M20C"/>
</dbReference>
<dbReference type="PIRSF" id="PIRSF016599">
    <property type="entry name" value="Xaa-His_dipept"/>
    <property type="match status" value="1"/>
</dbReference>
<dbReference type="AlphaFoldDB" id="A0A410PU45"/>
<evidence type="ECO:0000256" key="10">
    <source>
        <dbReference type="ARBA" id="ARBA00038976"/>
    </source>
</evidence>
<evidence type="ECO:0000256" key="16">
    <source>
        <dbReference type="ARBA" id="ARBA00077688"/>
    </source>
</evidence>
<dbReference type="InterPro" id="IPR011650">
    <property type="entry name" value="Peptidase_M20_dimer"/>
</dbReference>
<evidence type="ECO:0000313" key="20">
    <source>
        <dbReference type="Proteomes" id="UP000287601"/>
    </source>
</evidence>
<sequence>MGVLKGLKPESVFRYFEELCSIPHGSENMGPIADYCVAFAKAHHLEYHRDSLSNVIIIKEASKGYENSPAIIIQGHLDMVCEKTAESSIDFLKDGLTLGIDGDALYAEGTTLGGDDGIAIAMALAILDSDSLEHPKIEAVFTVDEETGLYGAEAIDVSMLQGKKLINLDSEEEGIITVSCAGGVTAECILPVIREKVEGARVQIVLSGLSGGHSGTEIDKGRGNSNILMGRLLCNLKKELDLHIIDITGGQADNAIPRETVLNMIVSESDVSKAEGVVKECQKMLRNEYKTSDPAITVTMENLGKASAEVLNKESVDKTVFMLLNLPNGVQAMSADIKGLVETSLNLGILKFFEDGIHLVLSVRSSIETARNAVCDKIVSILEFLGGKVEFAGAYPGWEFKKDSALRETVVRVFEKQYGKKPAIEAIHAGLECGFFSEKIEGVDCISIGPSMTGVHTVEERLSISSVERTWNLLLEVLKESK</sequence>
<evidence type="ECO:0000256" key="1">
    <source>
        <dbReference type="ARBA" id="ARBA00001941"/>
    </source>
</evidence>
<comment type="cofactor">
    <cofactor evidence="1">
        <name>Co(2+)</name>
        <dbReference type="ChEBI" id="CHEBI:48828"/>
    </cofactor>
</comment>
<keyword evidence="6" id="KW-0862">Zinc</keyword>
<dbReference type="EMBL" id="CP035281">
    <property type="protein sequence ID" value="QAT42472.1"/>
    <property type="molecule type" value="Genomic_DNA"/>
</dbReference>
<keyword evidence="3" id="KW-0645">Protease</keyword>
<dbReference type="Pfam" id="PF07687">
    <property type="entry name" value="M20_dimer"/>
    <property type="match status" value="1"/>
</dbReference>
<name>A0A410PU45_9FIRM</name>
<reference evidence="19 20" key="1">
    <citation type="submission" date="2019-01" db="EMBL/GenBank/DDBJ databases">
        <title>Draft genomes of a novel of Aminipila strains.</title>
        <authorList>
            <person name="Ma S."/>
        </authorList>
    </citation>
    <scope>NUCLEOTIDE SEQUENCE [LARGE SCALE GENOMIC DNA]</scope>
    <source>
        <strain evidence="20">JN-39</strain>
    </source>
</reference>
<dbReference type="NCBIfam" id="TIGR01893">
    <property type="entry name" value="aa-his-dipept"/>
    <property type="match status" value="1"/>
</dbReference>
<dbReference type="EC" id="3.4.13.18" evidence="10"/>
<dbReference type="GO" id="GO:0070573">
    <property type="term" value="F:metallodipeptidase activity"/>
    <property type="evidence" value="ECO:0007669"/>
    <property type="project" value="TreeGrafter"/>
</dbReference>
<dbReference type="FunFam" id="3.40.630.10:FF:000018">
    <property type="entry name" value="Aminoacyl-histidine dipeptidase PepD"/>
    <property type="match status" value="1"/>
</dbReference>
<dbReference type="CDD" id="cd03890">
    <property type="entry name" value="M20_pepD"/>
    <property type="match status" value="1"/>
</dbReference>
<evidence type="ECO:0000256" key="2">
    <source>
        <dbReference type="ARBA" id="ARBA00001947"/>
    </source>
</evidence>
<keyword evidence="8" id="KW-0170">Cobalt</keyword>
<evidence type="ECO:0000256" key="15">
    <source>
        <dbReference type="ARBA" id="ARBA00076004"/>
    </source>
</evidence>
<comment type="catalytic activity">
    <reaction evidence="9">
        <text>Hydrolysis of dipeptides, preferentially hydrophobic dipeptides including prolyl amino acids.</text>
        <dbReference type="EC" id="3.4.13.18"/>
    </reaction>
</comment>
<evidence type="ECO:0000256" key="7">
    <source>
        <dbReference type="ARBA" id="ARBA00023049"/>
    </source>
</evidence>
<evidence type="ECO:0000256" key="5">
    <source>
        <dbReference type="ARBA" id="ARBA00022801"/>
    </source>
</evidence>
<evidence type="ECO:0000256" key="17">
    <source>
        <dbReference type="ARBA" id="ARBA00078074"/>
    </source>
</evidence>
<dbReference type="GO" id="GO:0005829">
    <property type="term" value="C:cytosol"/>
    <property type="evidence" value="ECO:0007669"/>
    <property type="project" value="TreeGrafter"/>
</dbReference>
<dbReference type="InterPro" id="IPR002933">
    <property type="entry name" value="Peptidase_M20"/>
</dbReference>
<gene>
    <name evidence="19" type="ORF">EQM06_04070</name>
</gene>
<dbReference type="PRINTS" id="PR00934">
    <property type="entry name" value="XHISDIPTASE"/>
</dbReference>
<dbReference type="PANTHER" id="PTHR43501:SF1">
    <property type="entry name" value="CYTOSOL NON-SPECIFIC DIPEPTIDASE"/>
    <property type="match status" value="1"/>
</dbReference>
<dbReference type="KEGG" id="amij:EQM06_04070"/>
<accession>A0A410PU45</accession>
<comment type="cofactor">
    <cofactor evidence="2">
        <name>Zn(2+)</name>
        <dbReference type="ChEBI" id="CHEBI:29105"/>
    </cofactor>
</comment>
<protein>
    <recommendedName>
        <fullName evidence="13">Cytosol non-specific dipeptidase</fullName>
        <ecNumber evidence="10">3.4.13.18</ecNumber>
    </recommendedName>
    <alternativeName>
        <fullName evidence="16">Aminoacyl-histidine dipeptidase</fullName>
    </alternativeName>
    <alternativeName>
        <fullName evidence="15">Beta-alanyl-histidine dipeptidase</fullName>
    </alternativeName>
    <alternativeName>
        <fullName evidence="14">Carnosinase</fullName>
    </alternativeName>
    <alternativeName>
        <fullName evidence="11">Peptidase D</fullName>
    </alternativeName>
    <alternativeName>
        <fullName evidence="17">Xaa-His dipeptidase</fullName>
    </alternativeName>
</protein>
<dbReference type="SUPFAM" id="SSF53187">
    <property type="entry name" value="Zn-dependent exopeptidases"/>
    <property type="match status" value="1"/>
</dbReference>
<dbReference type="RefSeq" id="WP_128745122.1">
    <property type="nucleotide sequence ID" value="NZ_CP035281.1"/>
</dbReference>
<dbReference type="PANTHER" id="PTHR43501">
    <property type="entry name" value="CYTOSOL NON-SPECIFIC DIPEPTIDASE"/>
    <property type="match status" value="1"/>
</dbReference>
<dbReference type="FunFam" id="3.40.630.10:FF:000015">
    <property type="entry name" value="Aminoacyl-histidine dipeptidase PepD"/>
    <property type="match status" value="1"/>
</dbReference>
<dbReference type="GO" id="GO:0006508">
    <property type="term" value="P:proteolysis"/>
    <property type="evidence" value="ECO:0007669"/>
    <property type="project" value="UniProtKB-KW"/>
</dbReference>